<dbReference type="Proteomes" id="UP001165186">
    <property type="component" value="Unassembled WGS sequence"/>
</dbReference>
<organism evidence="1 2">
    <name type="scientific">Neofusicoccum parvum</name>
    <dbReference type="NCBI Taxonomy" id="310453"/>
    <lineage>
        <taxon>Eukaryota</taxon>
        <taxon>Fungi</taxon>
        <taxon>Dikarya</taxon>
        <taxon>Ascomycota</taxon>
        <taxon>Pezizomycotina</taxon>
        <taxon>Dothideomycetes</taxon>
        <taxon>Dothideomycetes incertae sedis</taxon>
        <taxon>Botryosphaeriales</taxon>
        <taxon>Botryosphaeriaceae</taxon>
        <taxon>Neofusicoccum</taxon>
    </lineage>
</organism>
<protein>
    <submittedName>
        <fullName evidence="1">Uncharacterized protein</fullName>
    </submittedName>
</protein>
<name>A0ACB5S8Z4_9PEZI</name>
<reference evidence="1" key="1">
    <citation type="submission" date="2024-09" db="EMBL/GenBank/DDBJ databases">
        <title>Draft Genome Sequences of Neofusicoccum parvum.</title>
        <authorList>
            <person name="Ashida A."/>
            <person name="Camagna M."/>
            <person name="Tanaka A."/>
            <person name="Takemoto D."/>
        </authorList>
    </citation>
    <scope>NUCLEOTIDE SEQUENCE</scope>
    <source>
        <strain evidence="1">PPO83</strain>
    </source>
</reference>
<evidence type="ECO:0000313" key="2">
    <source>
        <dbReference type="Proteomes" id="UP001165186"/>
    </source>
</evidence>
<dbReference type="EMBL" id="BSXG01000056">
    <property type="protein sequence ID" value="GME29141.1"/>
    <property type="molecule type" value="Genomic_DNA"/>
</dbReference>
<evidence type="ECO:0000313" key="1">
    <source>
        <dbReference type="EMBL" id="GME29141.1"/>
    </source>
</evidence>
<gene>
    <name evidence="1" type="primary">g2204</name>
    <name evidence="1" type="ORF">NpPPO83_00002204</name>
</gene>
<accession>A0ACB5S8Z4</accession>
<keyword evidence="2" id="KW-1185">Reference proteome</keyword>
<sequence length="155" mass="17983">MTSPPPQRSVSYFPKVERLFKRSDSDTPTQPRRPYKLAPVFDPDHADQPLARYDETQHILSYAEGTTAPLQTPLPPRPADFSSVYLFPSLARNERLRLTMMWYYTRGISEDEELLQKLQNIIKLVRTFIGWEFVIMGILSEDACTFSPPTDYRLP</sequence>
<comment type="caution">
    <text evidence="1">The sequence shown here is derived from an EMBL/GenBank/DDBJ whole genome shotgun (WGS) entry which is preliminary data.</text>
</comment>
<proteinExistence type="predicted"/>